<gene>
    <name evidence="1" type="ORF">OA238_c02700</name>
</gene>
<protein>
    <submittedName>
        <fullName evidence="1">Uncharacterized protein</fullName>
    </submittedName>
</protein>
<dbReference type="EMBL" id="CP003742">
    <property type="protein sequence ID" value="AGI70538.1"/>
    <property type="molecule type" value="Genomic_DNA"/>
</dbReference>
<dbReference type="AlphaFoldDB" id="M9RFM1"/>
<proteinExistence type="predicted"/>
<evidence type="ECO:0000313" key="1">
    <source>
        <dbReference type="EMBL" id="AGI70538.1"/>
    </source>
</evidence>
<accession>M9RFM1</accession>
<dbReference type="HOGENOM" id="CLU_2524270_0_0_5"/>
<dbReference type="Proteomes" id="UP000004688">
    <property type="component" value="Chromosome"/>
</dbReference>
<sequence>MHNNTAESTFHWAQHAIGDAATAIGRTTTTIRNHFRALVVRAKIGRAQSVLQAMADEQLGKIGIKRSGIRDHAEHLVTYEYDGL</sequence>
<evidence type="ECO:0000313" key="2">
    <source>
        <dbReference type="Proteomes" id="UP000004688"/>
    </source>
</evidence>
<dbReference type="KEGG" id="oar:OA238_c02700"/>
<dbReference type="eggNOG" id="ENOG5033NR9">
    <property type="taxonomic scope" value="Bacteria"/>
</dbReference>
<name>M9RFM1_9RHOB</name>
<organism evidence="1 2">
    <name type="scientific">Octadecabacter arcticus 238</name>
    <dbReference type="NCBI Taxonomy" id="391616"/>
    <lineage>
        <taxon>Bacteria</taxon>
        <taxon>Pseudomonadati</taxon>
        <taxon>Pseudomonadota</taxon>
        <taxon>Alphaproteobacteria</taxon>
        <taxon>Rhodobacterales</taxon>
        <taxon>Roseobacteraceae</taxon>
        <taxon>Octadecabacter</taxon>
    </lineage>
</organism>
<keyword evidence="2" id="KW-1185">Reference proteome</keyword>
<reference evidence="1 2" key="1">
    <citation type="journal article" date="2013" name="PLoS ONE">
        <title>Poles Apart: Arctic and Antarctic Octadecabacter strains Share High Genome Plasticity and a New Type of Xanthorhodopsin.</title>
        <authorList>
            <person name="Vollmers J."/>
            <person name="Voget S."/>
            <person name="Dietrich S."/>
            <person name="Gollnow K."/>
            <person name="Smits M."/>
            <person name="Meyer K."/>
            <person name="Brinkhoff T."/>
            <person name="Simon M."/>
            <person name="Daniel R."/>
        </authorList>
    </citation>
    <scope>NUCLEOTIDE SEQUENCE [LARGE SCALE GENOMIC DNA]</scope>
    <source>
        <strain evidence="1 2">238</strain>
    </source>
</reference>